<gene>
    <name evidence="9" type="ORF">Fcan01_13639</name>
</gene>
<dbReference type="PANTHER" id="PTHR13412:SF0">
    <property type="entry name" value="T-CELL IMMUNOMODULATORY PROTEIN"/>
    <property type="match status" value="1"/>
</dbReference>
<protein>
    <submittedName>
        <fullName evidence="9">T-cell immunomodulatory protein</fullName>
    </submittedName>
</protein>
<evidence type="ECO:0000256" key="3">
    <source>
        <dbReference type="ARBA" id="ARBA00022692"/>
    </source>
</evidence>
<evidence type="ECO:0000256" key="7">
    <source>
        <dbReference type="SAM" id="Phobius"/>
    </source>
</evidence>
<dbReference type="InterPro" id="IPR028994">
    <property type="entry name" value="Integrin_alpha_N"/>
</dbReference>
<dbReference type="OMA" id="PGDWIPW"/>
<dbReference type="SUPFAM" id="SSF69318">
    <property type="entry name" value="Integrin alpha N-terminal domain"/>
    <property type="match status" value="2"/>
</dbReference>
<comment type="similarity">
    <text evidence="2">Belongs to the TIP family.</text>
</comment>
<evidence type="ECO:0000256" key="1">
    <source>
        <dbReference type="ARBA" id="ARBA00004479"/>
    </source>
</evidence>
<proteinExistence type="inferred from homology"/>
<dbReference type="GO" id="GO:0005886">
    <property type="term" value="C:plasma membrane"/>
    <property type="evidence" value="ECO:0007669"/>
    <property type="project" value="TreeGrafter"/>
</dbReference>
<dbReference type="Gene3D" id="2.130.10.130">
    <property type="entry name" value="Integrin alpha, N-terminal"/>
    <property type="match status" value="1"/>
</dbReference>
<evidence type="ECO:0000259" key="8">
    <source>
        <dbReference type="Pfam" id="PF23122"/>
    </source>
</evidence>
<evidence type="ECO:0000256" key="6">
    <source>
        <dbReference type="ARBA" id="ARBA00023180"/>
    </source>
</evidence>
<evidence type="ECO:0000256" key="4">
    <source>
        <dbReference type="ARBA" id="ARBA00022989"/>
    </source>
</evidence>
<dbReference type="OrthoDB" id="10250728at2759"/>
<evidence type="ECO:0000256" key="2">
    <source>
        <dbReference type="ARBA" id="ARBA00006496"/>
    </source>
</evidence>
<keyword evidence="3 7" id="KW-0812">Transmembrane</keyword>
<keyword evidence="6" id="KW-0325">Glycoprotein</keyword>
<name>A0A226E3B0_FOLCA</name>
<dbReference type="InterPro" id="IPR057089">
    <property type="entry name" value="C2_TIP"/>
</dbReference>
<organism evidence="9 10">
    <name type="scientific">Folsomia candida</name>
    <name type="common">Springtail</name>
    <dbReference type="NCBI Taxonomy" id="158441"/>
    <lineage>
        <taxon>Eukaryota</taxon>
        <taxon>Metazoa</taxon>
        <taxon>Ecdysozoa</taxon>
        <taxon>Arthropoda</taxon>
        <taxon>Hexapoda</taxon>
        <taxon>Collembola</taxon>
        <taxon>Entomobryomorpha</taxon>
        <taxon>Isotomoidea</taxon>
        <taxon>Isotomidae</taxon>
        <taxon>Proisotominae</taxon>
        <taxon>Folsomia</taxon>
    </lineage>
</organism>
<feature type="transmembrane region" description="Helical" evidence="7">
    <location>
        <begin position="12"/>
        <end position="31"/>
    </location>
</feature>
<evidence type="ECO:0000313" key="10">
    <source>
        <dbReference type="Proteomes" id="UP000198287"/>
    </source>
</evidence>
<accession>A0A226E3B0</accession>
<keyword evidence="4 7" id="KW-1133">Transmembrane helix</keyword>
<reference evidence="9 10" key="1">
    <citation type="submission" date="2015-12" db="EMBL/GenBank/DDBJ databases">
        <title>The genome of Folsomia candida.</title>
        <authorList>
            <person name="Faddeeva A."/>
            <person name="Derks M.F."/>
            <person name="Anvar Y."/>
            <person name="Smit S."/>
            <person name="Van Straalen N."/>
            <person name="Roelofs D."/>
        </authorList>
    </citation>
    <scope>NUCLEOTIDE SEQUENCE [LARGE SCALE GENOMIC DNA]</scope>
    <source>
        <strain evidence="9 10">VU population</strain>
        <tissue evidence="9">Whole body</tissue>
    </source>
</reference>
<dbReference type="AlphaFoldDB" id="A0A226E3B0"/>
<dbReference type="PANTHER" id="PTHR13412">
    <property type="entry name" value="T-CELL IMMUNOMODULATORY PROTEIN HOMOLOG"/>
    <property type="match status" value="1"/>
</dbReference>
<comment type="caution">
    <text evidence="9">The sequence shown here is derived from an EMBL/GenBank/DDBJ whole genome shotgun (WGS) entry which is preliminary data.</text>
</comment>
<comment type="subcellular location">
    <subcellularLocation>
        <location evidence="1">Membrane</location>
        <topology evidence="1">Single-pass type I membrane protein</topology>
    </subcellularLocation>
</comment>
<dbReference type="InterPro" id="IPR024881">
    <property type="entry name" value="Tip"/>
</dbReference>
<keyword evidence="10" id="KW-1185">Reference proteome</keyword>
<feature type="transmembrane region" description="Helical" evidence="7">
    <location>
        <begin position="631"/>
        <end position="655"/>
    </location>
</feature>
<sequence>MERQHTHHHHQSAFTMAKYIIFLFVMLHSFIGSVHGDFFPTPQFSGEDVTQKMFGSQTSELFPIAYGDFNSDKLTDIIAVPSDRSAIMLYLAHEEAPFLRLKKKCYVQTEHNMEKLEIVGASPGDFTGDGLMDLLVTMRQEGRKSLEIVIFEGNSSELICENRMDETISMAREPLVVDLNGDMIMDLVSEEYISEDHNNHTTKKAIWIFTQEAKLKPDNFSFEVLPGFDKKLQDIWESRPMSNPPSNAFVDVDGDSIPELVILTMEGEFHQVQAFYIHTYKVIVTLSEKNVKFKYTGVPVKLNGTEQINVVGQPLFVDFNRDGRLMQLLPFCSTLTCNNKEGIAVDKQGIKVIYNRTVTDLLLSSVSFDNIEWGFDRPVDSVEKALLRKDRYYSRSLVLRVGDYNLDGFPDLIAVLEASGSGQRGHEIIKRAVVFENVPCTDPKCPFPRKFNPNFKLLWQYTNVTLATFFDIHEDGLIDVLIVRRNNASTPTKPGRFEFRAFQNSPDYDSNFIKVMVLTGRKCEKCPKRIPYGNLLTGPIISYKTKTQEGALQTALAAQNYRSAIMPMDLPYTIFGIGHSPNFVETLRIDISSHSHEWTQIIPNSQIIVIPHPVDEPKQWKAKLFLTPSDAVLQTFAVLLAICLVVTCIVVGLQIKEVREDRKDRLHEAHRFMM</sequence>
<keyword evidence="5 7" id="KW-0472">Membrane</keyword>
<evidence type="ECO:0000313" key="9">
    <source>
        <dbReference type="EMBL" id="OXA52225.1"/>
    </source>
</evidence>
<dbReference type="Proteomes" id="UP000198287">
    <property type="component" value="Unassembled WGS sequence"/>
</dbReference>
<dbReference type="Pfam" id="PF23122">
    <property type="entry name" value="C2_ITFG1"/>
    <property type="match status" value="1"/>
</dbReference>
<evidence type="ECO:0000256" key="5">
    <source>
        <dbReference type="ARBA" id="ARBA00023136"/>
    </source>
</evidence>
<feature type="domain" description="T-cell immunomodulatory protein TIP C2" evidence="8">
    <location>
        <begin position="531"/>
        <end position="625"/>
    </location>
</feature>
<dbReference type="EMBL" id="LNIX01000007">
    <property type="protein sequence ID" value="OXA52225.1"/>
    <property type="molecule type" value="Genomic_DNA"/>
</dbReference>